<reference evidence="14" key="1">
    <citation type="submission" date="2016-10" db="EMBL/GenBank/DDBJ databases">
        <authorList>
            <person name="Varghese N."/>
            <person name="Submissions S."/>
        </authorList>
    </citation>
    <scope>NUCLEOTIDE SEQUENCE [LARGE SCALE GENOMIC DNA]</scope>
    <source>
        <strain evidence="14">DSM 46136</strain>
    </source>
</reference>
<protein>
    <recommendedName>
        <fullName evidence="2">D-glycero-beta-D-manno-heptose 1-phosphate adenylyltransferase</fullName>
        <ecNumber evidence="2">2.7.7.70</ecNumber>
    </recommendedName>
</protein>
<dbReference type="OrthoDB" id="9802794at2"/>
<dbReference type="InterPro" id="IPR011914">
    <property type="entry name" value="RfaE_dom_II"/>
</dbReference>
<keyword evidence="7" id="KW-0067">ATP-binding</keyword>
<evidence type="ECO:0000256" key="4">
    <source>
        <dbReference type="ARBA" id="ARBA00022695"/>
    </source>
</evidence>
<evidence type="ECO:0000313" key="14">
    <source>
        <dbReference type="Proteomes" id="UP000199546"/>
    </source>
</evidence>
<dbReference type="InterPro" id="IPR014729">
    <property type="entry name" value="Rossmann-like_a/b/a_fold"/>
</dbReference>
<proteinExistence type="predicted"/>
<feature type="domain" description="Cytidyltransferase-like" evidence="12">
    <location>
        <begin position="334"/>
        <end position="441"/>
    </location>
</feature>
<dbReference type="EMBL" id="FPBA01000001">
    <property type="protein sequence ID" value="SFT34459.1"/>
    <property type="molecule type" value="Genomic_DNA"/>
</dbReference>
<comment type="catalytic activity">
    <reaction evidence="10">
        <text>D-glycero-beta-D-manno-heptose 1-phosphate + ATP + H(+) = ADP-D-glycero-beta-D-manno-heptose + diphosphate</text>
        <dbReference type="Rhea" id="RHEA:27465"/>
        <dbReference type="ChEBI" id="CHEBI:15378"/>
        <dbReference type="ChEBI" id="CHEBI:30616"/>
        <dbReference type="ChEBI" id="CHEBI:33019"/>
        <dbReference type="ChEBI" id="CHEBI:59967"/>
        <dbReference type="ChEBI" id="CHEBI:61593"/>
        <dbReference type="EC" id="2.7.7.70"/>
    </reaction>
</comment>
<dbReference type="InterPro" id="IPR004821">
    <property type="entry name" value="Cyt_trans-like"/>
</dbReference>
<dbReference type="NCBIfam" id="TIGR00125">
    <property type="entry name" value="cyt_tran_rel"/>
    <property type="match status" value="1"/>
</dbReference>
<dbReference type="SUPFAM" id="SSF53613">
    <property type="entry name" value="Ribokinase-like"/>
    <property type="match status" value="1"/>
</dbReference>
<organism evidence="13 14">
    <name type="scientific">Geodermatophilus amargosae</name>
    <dbReference type="NCBI Taxonomy" id="1296565"/>
    <lineage>
        <taxon>Bacteria</taxon>
        <taxon>Bacillati</taxon>
        <taxon>Actinomycetota</taxon>
        <taxon>Actinomycetes</taxon>
        <taxon>Geodermatophilales</taxon>
        <taxon>Geodermatophilaceae</taxon>
        <taxon>Geodermatophilus</taxon>
    </lineage>
</organism>
<dbReference type="Pfam" id="PF01467">
    <property type="entry name" value="CTP_transf_like"/>
    <property type="match status" value="1"/>
</dbReference>
<dbReference type="UniPathway" id="UPA00958"/>
<dbReference type="GO" id="GO:0016301">
    <property type="term" value="F:kinase activity"/>
    <property type="evidence" value="ECO:0007669"/>
    <property type="project" value="UniProtKB-KW"/>
</dbReference>
<evidence type="ECO:0000259" key="12">
    <source>
        <dbReference type="Pfam" id="PF01467"/>
    </source>
</evidence>
<evidence type="ECO:0000256" key="7">
    <source>
        <dbReference type="ARBA" id="ARBA00022840"/>
    </source>
</evidence>
<dbReference type="SUPFAM" id="SSF52374">
    <property type="entry name" value="Nucleotidylyl transferase"/>
    <property type="match status" value="1"/>
</dbReference>
<dbReference type="InterPro" id="IPR011611">
    <property type="entry name" value="PfkB_dom"/>
</dbReference>
<dbReference type="RefSeq" id="WP_093577628.1">
    <property type="nucleotide sequence ID" value="NZ_FPBA01000001.1"/>
</dbReference>
<evidence type="ECO:0000256" key="1">
    <source>
        <dbReference type="ARBA" id="ARBA00004713"/>
    </source>
</evidence>
<evidence type="ECO:0000256" key="2">
    <source>
        <dbReference type="ARBA" id="ARBA00012519"/>
    </source>
</evidence>
<dbReference type="PANTHER" id="PTHR43793">
    <property type="entry name" value="FAD SYNTHASE"/>
    <property type="match status" value="1"/>
</dbReference>
<dbReference type="GO" id="GO:0005524">
    <property type="term" value="F:ATP binding"/>
    <property type="evidence" value="ECO:0007669"/>
    <property type="project" value="UniProtKB-KW"/>
</dbReference>
<dbReference type="STRING" id="1296565.SAMN05660657_00262"/>
<dbReference type="EC" id="2.7.7.70" evidence="2"/>
<dbReference type="InterPro" id="IPR029056">
    <property type="entry name" value="Ribokinase-like"/>
</dbReference>
<dbReference type="Gene3D" id="3.40.50.620">
    <property type="entry name" value="HUPs"/>
    <property type="match status" value="1"/>
</dbReference>
<dbReference type="NCBIfam" id="TIGR02199">
    <property type="entry name" value="rfaE_dom_II"/>
    <property type="match status" value="1"/>
</dbReference>
<keyword evidence="5" id="KW-0547">Nucleotide-binding</keyword>
<dbReference type="InterPro" id="IPR050385">
    <property type="entry name" value="Archaeal_FAD_synthase"/>
</dbReference>
<dbReference type="GO" id="GO:0016779">
    <property type="term" value="F:nucleotidyltransferase activity"/>
    <property type="evidence" value="ECO:0007669"/>
    <property type="project" value="UniProtKB-KW"/>
</dbReference>
<evidence type="ECO:0000259" key="11">
    <source>
        <dbReference type="Pfam" id="PF00294"/>
    </source>
</evidence>
<evidence type="ECO:0000256" key="9">
    <source>
        <dbReference type="ARBA" id="ARBA00023277"/>
    </source>
</evidence>
<keyword evidence="3" id="KW-0808">Transferase</keyword>
<dbReference type="InterPro" id="IPR002173">
    <property type="entry name" value="Carboh/pur_kinase_PfkB_CS"/>
</dbReference>
<keyword evidence="4" id="KW-0548">Nucleotidyltransferase</keyword>
<dbReference type="AlphaFoldDB" id="A0A1I6X857"/>
<dbReference type="GO" id="GO:0009244">
    <property type="term" value="P:lipopolysaccharide core region biosynthetic process"/>
    <property type="evidence" value="ECO:0007669"/>
    <property type="project" value="UniProtKB-UniPathway"/>
</dbReference>
<comment type="pathway">
    <text evidence="1">Bacterial outer membrane biogenesis; LPS core biosynthesis.</text>
</comment>
<dbReference type="PANTHER" id="PTHR43793:SF2">
    <property type="entry name" value="BIFUNCTIONAL PROTEIN HLDE"/>
    <property type="match status" value="1"/>
</dbReference>
<dbReference type="Proteomes" id="UP000199546">
    <property type="component" value="Unassembled WGS sequence"/>
</dbReference>
<evidence type="ECO:0000256" key="8">
    <source>
        <dbReference type="ARBA" id="ARBA00023268"/>
    </source>
</evidence>
<evidence type="ECO:0000256" key="6">
    <source>
        <dbReference type="ARBA" id="ARBA00022777"/>
    </source>
</evidence>
<dbReference type="PROSITE" id="PS00584">
    <property type="entry name" value="PFKB_KINASES_2"/>
    <property type="match status" value="1"/>
</dbReference>
<evidence type="ECO:0000313" key="13">
    <source>
        <dbReference type="EMBL" id="SFT34459.1"/>
    </source>
</evidence>
<feature type="domain" description="Carbohydrate kinase PfkB" evidence="11">
    <location>
        <begin position="9"/>
        <end position="299"/>
    </location>
</feature>
<name>A0A1I6X857_9ACTN</name>
<evidence type="ECO:0000256" key="3">
    <source>
        <dbReference type="ARBA" id="ARBA00022679"/>
    </source>
</evidence>
<sequence length="462" mass="45825">MSGAGGGAVVVVGDALLDVDLVGSASRLTPDAPVPVVEDLETRERPGGAALAAVVAAQATGREVVLVAPLADDEGATRLRALLAGRVRLVAVPATGGTAVKQRVRVGDHSVVRLDSGSATVTLGELPAGATAAIRDAAAVLVADYGRGTTSDPAVRAALAGARGPVVWDPHPRGADPVPSVRLVTPNASEAARVAAAGGVPAEGDGLAAVGARAEALIRHWGVGAVAVTLGARGALLSYGEGAPMVVPAVPVTGGDPCGAGDSFAAAAALALADGAVTGEAVAAAVAFAGRFVAAGGASAWDASTVREPDVAAEDGVSSLLARVRASGGTVVATGGCFDLLHAGHVATLRAARGLGDCLVVCINSDDSVRRLKGPSRPLVTAADRARVLEALEFVDAVVVFGEDTPAEVLDRLRPDVWAKGGDYAGADLPEAAVLRQWGGQAVVLPYLDGHSTTALVERSRV</sequence>
<keyword evidence="8" id="KW-0511">Multifunctional enzyme</keyword>
<keyword evidence="6" id="KW-0418">Kinase</keyword>
<accession>A0A1I6X857</accession>
<keyword evidence="14" id="KW-1185">Reference proteome</keyword>
<keyword evidence="9" id="KW-0119">Carbohydrate metabolism</keyword>
<dbReference type="Gene3D" id="3.40.1190.20">
    <property type="match status" value="1"/>
</dbReference>
<evidence type="ECO:0000256" key="5">
    <source>
        <dbReference type="ARBA" id="ARBA00022741"/>
    </source>
</evidence>
<dbReference type="GO" id="GO:0016773">
    <property type="term" value="F:phosphotransferase activity, alcohol group as acceptor"/>
    <property type="evidence" value="ECO:0007669"/>
    <property type="project" value="InterPro"/>
</dbReference>
<dbReference type="Pfam" id="PF00294">
    <property type="entry name" value="PfkB"/>
    <property type="match status" value="1"/>
</dbReference>
<evidence type="ECO:0000256" key="10">
    <source>
        <dbReference type="ARBA" id="ARBA00047428"/>
    </source>
</evidence>
<gene>
    <name evidence="13" type="ORF">SAMN05660657_00262</name>
</gene>